<evidence type="ECO:0000256" key="1">
    <source>
        <dbReference type="SAM" id="MobiDB-lite"/>
    </source>
</evidence>
<dbReference type="Proteomes" id="UP001180020">
    <property type="component" value="Unassembled WGS sequence"/>
</dbReference>
<dbReference type="AlphaFoldDB" id="A0AAV9DI14"/>
<evidence type="ECO:0000313" key="2">
    <source>
        <dbReference type="EMBL" id="KAK1301206.1"/>
    </source>
</evidence>
<gene>
    <name evidence="2" type="ORF">QJS10_CPB13g00685</name>
</gene>
<feature type="region of interest" description="Disordered" evidence="1">
    <location>
        <begin position="35"/>
        <end position="56"/>
    </location>
</feature>
<reference evidence="2" key="1">
    <citation type="journal article" date="2023" name="Nat. Commun.">
        <title>Diploid and tetraploid genomes of Acorus and the evolution of monocots.</title>
        <authorList>
            <person name="Ma L."/>
            <person name="Liu K.W."/>
            <person name="Li Z."/>
            <person name="Hsiao Y.Y."/>
            <person name="Qi Y."/>
            <person name="Fu T."/>
            <person name="Tang G.D."/>
            <person name="Zhang D."/>
            <person name="Sun W.H."/>
            <person name="Liu D.K."/>
            <person name="Li Y."/>
            <person name="Chen G.Z."/>
            <person name="Liu X.D."/>
            <person name="Liao X.Y."/>
            <person name="Jiang Y.T."/>
            <person name="Yu X."/>
            <person name="Hao Y."/>
            <person name="Huang J."/>
            <person name="Zhao X.W."/>
            <person name="Ke S."/>
            <person name="Chen Y.Y."/>
            <person name="Wu W.L."/>
            <person name="Hsu J.L."/>
            <person name="Lin Y.F."/>
            <person name="Huang M.D."/>
            <person name="Li C.Y."/>
            <person name="Huang L."/>
            <person name="Wang Z.W."/>
            <person name="Zhao X."/>
            <person name="Zhong W.Y."/>
            <person name="Peng D.H."/>
            <person name="Ahmad S."/>
            <person name="Lan S."/>
            <person name="Zhang J.S."/>
            <person name="Tsai W.C."/>
            <person name="Van de Peer Y."/>
            <person name="Liu Z.J."/>
        </authorList>
    </citation>
    <scope>NUCLEOTIDE SEQUENCE</scope>
    <source>
        <strain evidence="2">CP</strain>
    </source>
</reference>
<comment type="caution">
    <text evidence="2">The sequence shown here is derived from an EMBL/GenBank/DDBJ whole genome shotgun (WGS) entry which is preliminary data.</text>
</comment>
<reference evidence="2" key="2">
    <citation type="submission" date="2023-06" db="EMBL/GenBank/DDBJ databases">
        <authorList>
            <person name="Ma L."/>
            <person name="Liu K.-W."/>
            <person name="Li Z."/>
            <person name="Hsiao Y.-Y."/>
            <person name="Qi Y."/>
            <person name="Fu T."/>
            <person name="Tang G."/>
            <person name="Zhang D."/>
            <person name="Sun W.-H."/>
            <person name="Liu D.-K."/>
            <person name="Li Y."/>
            <person name="Chen G.-Z."/>
            <person name="Liu X.-D."/>
            <person name="Liao X.-Y."/>
            <person name="Jiang Y.-T."/>
            <person name="Yu X."/>
            <person name="Hao Y."/>
            <person name="Huang J."/>
            <person name="Zhao X.-W."/>
            <person name="Ke S."/>
            <person name="Chen Y.-Y."/>
            <person name="Wu W.-L."/>
            <person name="Hsu J.-L."/>
            <person name="Lin Y.-F."/>
            <person name="Huang M.-D."/>
            <person name="Li C.-Y."/>
            <person name="Huang L."/>
            <person name="Wang Z.-W."/>
            <person name="Zhao X."/>
            <person name="Zhong W.-Y."/>
            <person name="Peng D.-H."/>
            <person name="Ahmad S."/>
            <person name="Lan S."/>
            <person name="Zhang J.-S."/>
            <person name="Tsai W.-C."/>
            <person name="Van De Peer Y."/>
            <person name="Liu Z.-J."/>
        </authorList>
    </citation>
    <scope>NUCLEOTIDE SEQUENCE</scope>
    <source>
        <strain evidence="2">CP</strain>
        <tissue evidence="2">Leaves</tissue>
    </source>
</reference>
<feature type="compositionally biased region" description="Basic residues" evidence="1">
    <location>
        <begin position="39"/>
        <end position="56"/>
    </location>
</feature>
<accession>A0AAV9DI14</accession>
<proteinExistence type="predicted"/>
<evidence type="ECO:0000313" key="3">
    <source>
        <dbReference type="Proteomes" id="UP001180020"/>
    </source>
</evidence>
<organism evidence="2 3">
    <name type="scientific">Acorus calamus</name>
    <name type="common">Sweet flag</name>
    <dbReference type="NCBI Taxonomy" id="4465"/>
    <lineage>
        <taxon>Eukaryota</taxon>
        <taxon>Viridiplantae</taxon>
        <taxon>Streptophyta</taxon>
        <taxon>Embryophyta</taxon>
        <taxon>Tracheophyta</taxon>
        <taxon>Spermatophyta</taxon>
        <taxon>Magnoliopsida</taxon>
        <taxon>Liliopsida</taxon>
        <taxon>Acoraceae</taxon>
        <taxon>Acorus</taxon>
    </lineage>
</organism>
<keyword evidence="3" id="KW-1185">Reference proteome</keyword>
<name>A0AAV9DI14_ACOCL</name>
<protein>
    <submittedName>
        <fullName evidence="2">Uncharacterized protein</fullName>
    </submittedName>
</protein>
<sequence>MAAVLLNDDMSGGSMSSKVNIDGLKVIGERCSFGEGRKNTRLKKKKNNKGKVTKSK</sequence>
<dbReference type="EMBL" id="JAUJYO010000013">
    <property type="protein sequence ID" value="KAK1301206.1"/>
    <property type="molecule type" value="Genomic_DNA"/>
</dbReference>